<reference evidence="1 2" key="1">
    <citation type="journal article" date="2018" name="Sci. Rep.">
        <title>Genomic signatures of local adaptation to the degree of environmental predictability in rotifers.</title>
        <authorList>
            <person name="Franch-Gras L."/>
            <person name="Hahn C."/>
            <person name="Garcia-Roger E.M."/>
            <person name="Carmona M.J."/>
            <person name="Serra M."/>
            <person name="Gomez A."/>
        </authorList>
    </citation>
    <scope>NUCLEOTIDE SEQUENCE [LARGE SCALE GENOMIC DNA]</scope>
    <source>
        <strain evidence="1">HYR1</strain>
    </source>
</reference>
<gene>
    <name evidence="1" type="ORF">BpHYR1_027227</name>
</gene>
<accession>A0A3M7T8A1</accession>
<evidence type="ECO:0000313" key="1">
    <source>
        <dbReference type="EMBL" id="RNA44185.1"/>
    </source>
</evidence>
<dbReference type="Proteomes" id="UP000276133">
    <property type="component" value="Unassembled WGS sequence"/>
</dbReference>
<dbReference type="EMBL" id="REGN01000143">
    <property type="protein sequence ID" value="RNA44185.1"/>
    <property type="molecule type" value="Genomic_DNA"/>
</dbReference>
<name>A0A3M7T8A1_BRAPC</name>
<sequence>MANFEHLVTVPEMSYLSIKSTNEQLIRWCRSFAMFQRFITNVIDATVQNKKKRTKANLESLILKLYLSYIKKKRCISLEIKNINLEIIKKLENDEHFLIFSLAFIS</sequence>
<comment type="caution">
    <text evidence="1">The sequence shown here is derived from an EMBL/GenBank/DDBJ whole genome shotgun (WGS) entry which is preliminary data.</text>
</comment>
<evidence type="ECO:0000313" key="2">
    <source>
        <dbReference type="Proteomes" id="UP000276133"/>
    </source>
</evidence>
<organism evidence="1 2">
    <name type="scientific">Brachionus plicatilis</name>
    <name type="common">Marine rotifer</name>
    <name type="synonym">Brachionus muelleri</name>
    <dbReference type="NCBI Taxonomy" id="10195"/>
    <lineage>
        <taxon>Eukaryota</taxon>
        <taxon>Metazoa</taxon>
        <taxon>Spiralia</taxon>
        <taxon>Gnathifera</taxon>
        <taxon>Rotifera</taxon>
        <taxon>Eurotatoria</taxon>
        <taxon>Monogononta</taxon>
        <taxon>Pseudotrocha</taxon>
        <taxon>Ploima</taxon>
        <taxon>Brachionidae</taxon>
        <taxon>Brachionus</taxon>
    </lineage>
</organism>
<protein>
    <submittedName>
        <fullName evidence="1">Uncharacterized protein</fullName>
    </submittedName>
</protein>
<keyword evidence="2" id="KW-1185">Reference proteome</keyword>
<proteinExistence type="predicted"/>
<dbReference type="AlphaFoldDB" id="A0A3M7T8A1"/>